<dbReference type="GO" id="GO:0005524">
    <property type="term" value="F:ATP binding"/>
    <property type="evidence" value="ECO:0007669"/>
    <property type="project" value="UniProtKB-KW"/>
</dbReference>
<feature type="site" description="Important for beta-aspartyl-AMP intermediate formation" evidence="10">
    <location>
        <position position="366"/>
    </location>
</feature>
<dbReference type="InterPro" id="IPR006426">
    <property type="entry name" value="Asn_synth_AEB"/>
</dbReference>
<keyword evidence="5 9" id="KW-0067">ATP-binding</keyword>
<dbReference type="AlphaFoldDB" id="A0AA42BAX7"/>
<evidence type="ECO:0000256" key="3">
    <source>
        <dbReference type="ARBA" id="ARBA00012737"/>
    </source>
</evidence>
<evidence type="ECO:0000256" key="10">
    <source>
        <dbReference type="PIRSR" id="PIRSR001589-3"/>
    </source>
</evidence>
<keyword evidence="6 8" id="KW-0315">Glutamine amidotransferase</keyword>
<name>A0AA42BAX7_9GAMM</name>
<comment type="catalytic activity">
    <reaction evidence="7">
        <text>L-aspartate + L-glutamine + ATP + H2O = L-asparagine + L-glutamate + AMP + diphosphate + H(+)</text>
        <dbReference type="Rhea" id="RHEA:12228"/>
        <dbReference type="ChEBI" id="CHEBI:15377"/>
        <dbReference type="ChEBI" id="CHEBI:15378"/>
        <dbReference type="ChEBI" id="CHEBI:29985"/>
        <dbReference type="ChEBI" id="CHEBI:29991"/>
        <dbReference type="ChEBI" id="CHEBI:30616"/>
        <dbReference type="ChEBI" id="CHEBI:33019"/>
        <dbReference type="ChEBI" id="CHEBI:58048"/>
        <dbReference type="ChEBI" id="CHEBI:58359"/>
        <dbReference type="ChEBI" id="CHEBI:456215"/>
        <dbReference type="EC" id="6.3.5.4"/>
    </reaction>
</comment>
<dbReference type="Proteomes" id="UP001165393">
    <property type="component" value="Unassembled WGS sequence"/>
</dbReference>
<dbReference type="InterPro" id="IPR001962">
    <property type="entry name" value="Asn_synthase"/>
</dbReference>
<evidence type="ECO:0000256" key="4">
    <source>
        <dbReference type="ARBA" id="ARBA00022741"/>
    </source>
</evidence>
<feature type="binding site" evidence="9">
    <location>
        <begin position="364"/>
        <end position="365"/>
    </location>
    <ligand>
        <name>ATP</name>
        <dbReference type="ChEBI" id="CHEBI:30616"/>
    </ligand>
</feature>
<keyword evidence="4 9" id="KW-0547">Nucleotide-binding</keyword>
<comment type="pathway">
    <text evidence="1">Amino-acid biosynthesis; L-asparagine biosynthesis; L-asparagine from L-aspartate (L-Gln route): step 1/1.</text>
</comment>
<keyword evidence="13" id="KW-1185">Reference proteome</keyword>
<evidence type="ECO:0000256" key="8">
    <source>
        <dbReference type="PIRSR" id="PIRSR001589-1"/>
    </source>
</evidence>
<dbReference type="InterPro" id="IPR014729">
    <property type="entry name" value="Rossmann-like_a/b/a_fold"/>
</dbReference>
<dbReference type="GO" id="GO:0006529">
    <property type="term" value="P:asparagine biosynthetic process"/>
    <property type="evidence" value="ECO:0007669"/>
    <property type="project" value="UniProtKB-KW"/>
</dbReference>
<dbReference type="NCBIfam" id="TIGR03108">
    <property type="entry name" value="eps_aminotran_1"/>
    <property type="match status" value="1"/>
</dbReference>
<organism evidence="12 13">
    <name type="scientific">Echinimonas agarilytica</name>
    <dbReference type="NCBI Taxonomy" id="1215918"/>
    <lineage>
        <taxon>Bacteria</taxon>
        <taxon>Pseudomonadati</taxon>
        <taxon>Pseudomonadota</taxon>
        <taxon>Gammaproteobacteria</taxon>
        <taxon>Alteromonadales</taxon>
        <taxon>Echinimonadaceae</taxon>
        <taxon>Echinimonas</taxon>
    </lineage>
</organism>
<feature type="binding site" evidence="9">
    <location>
        <position position="292"/>
    </location>
    <ligand>
        <name>ATP</name>
        <dbReference type="ChEBI" id="CHEBI:30616"/>
    </ligand>
</feature>
<dbReference type="SUPFAM" id="SSF52402">
    <property type="entry name" value="Adenine nucleotide alpha hydrolases-like"/>
    <property type="match status" value="1"/>
</dbReference>
<reference evidence="12 13" key="1">
    <citation type="journal article" date="2013" name="Antonie Van Leeuwenhoek">
        <title>Echinimonas agarilytica gen. nov., sp. nov., a new gammaproteobacterium isolated from the sea urchin Strongylocentrotus intermedius.</title>
        <authorList>
            <person name="Nedashkovskaya O.I."/>
            <person name="Stenkova A.M."/>
            <person name="Zhukova N.V."/>
            <person name="Van Trappen S."/>
            <person name="Lee J.S."/>
            <person name="Kim S.B."/>
        </authorList>
    </citation>
    <scope>NUCLEOTIDE SEQUENCE [LARGE SCALE GENOMIC DNA]</scope>
    <source>
        <strain evidence="12 13">KMM 6351</strain>
    </source>
</reference>
<keyword evidence="8" id="KW-0061">Asparagine biosynthesis</keyword>
<evidence type="ECO:0000256" key="1">
    <source>
        <dbReference type="ARBA" id="ARBA00005187"/>
    </source>
</evidence>
<dbReference type="InterPro" id="IPR051786">
    <property type="entry name" value="ASN_synthetase/amidase"/>
</dbReference>
<protein>
    <recommendedName>
        <fullName evidence="3">asparagine synthase (glutamine-hydrolyzing)</fullName>
        <ecNumber evidence="3">6.3.5.4</ecNumber>
    </recommendedName>
</protein>
<comment type="caution">
    <text evidence="12">The sequence shown here is derived from an EMBL/GenBank/DDBJ whole genome shotgun (WGS) entry which is preliminary data.</text>
</comment>
<dbReference type="CDD" id="cd01991">
    <property type="entry name" value="Asn_synthase_B_C"/>
    <property type="match status" value="1"/>
</dbReference>
<sequence>MCGIAGVFQLDSRRDPVIDQDLLAKMTREQSHRGPDDEGFFVAPNIGLAHRRLSVIDLAGGHQPIFSQDGNIVTVFNGEIYNYRELRTELQEQYGFRFVTSSDTEVIVYAWLAWGESCVERFRGMFTFAVWDKLKKTLFIARDRLGIKPLFYTQLSNGQLYFASELKVILAHPELDKEIRPSAIEDFFGLGYIPEPDTIFKNVHKLPAGHTMFLQADKRPRISQYWDVPSSDPELSEKEAQEEIMERIKEAVQIRMVADVPLGSFLSGGVDSSAVVAMMAQSQDAPITTCSIGFDSPEFNETEFAQQVADRYKTDHHVQVVDSNDFSIIDRLIDLYDEPYGDISALPTYRVCELARKHVTVALSGDGGDEIFAGYRRHKFHMAEEKLRSKMPYSFRKAVFGPLGKLYPKADWAPQIFRAKTTFQSLAMDSASAYCHSVSKISDANRSKLYSQSLKNKLNGHHMSSHFTKYAEQAPTDDPLKMVQYLDLKTWLVDDILTKVDRASMAHALEVRVPLLDHKLIEWAWRIPSSMNLKDGEGKALFKKQLEPHVPHDTLYRKKMGFSVPVSKWFRNELKGELSKRLLSERMLDSGHFQADTIKKAIADHQSGVANNETMLWQLYMFEGFLRQKAD</sequence>
<dbReference type="InterPro" id="IPR033738">
    <property type="entry name" value="AsnB_N"/>
</dbReference>
<dbReference type="Pfam" id="PF13537">
    <property type="entry name" value="GATase_7"/>
    <property type="match status" value="1"/>
</dbReference>
<comment type="similarity">
    <text evidence="2">Belongs to the asparagine synthetase family.</text>
</comment>
<dbReference type="PIRSF" id="PIRSF001589">
    <property type="entry name" value="Asn_synthetase_glu-h"/>
    <property type="match status" value="1"/>
</dbReference>
<evidence type="ECO:0000313" key="13">
    <source>
        <dbReference type="Proteomes" id="UP001165393"/>
    </source>
</evidence>
<evidence type="ECO:0000256" key="6">
    <source>
        <dbReference type="ARBA" id="ARBA00022962"/>
    </source>
</evidence>
<feature type="binding site" evidence="9">
    <location>
        <position position="103"/>
    </location>
    <ligand>
        <name>L-glutamine</name>
        <dbReference type="ChEBI" id="CHEBI:58359"/>
    </ligand>
</feature>
<dbReference type="CDD" id="cd00712">
    <property type="entry name" value="AsnB"/>
    <property type="match status" value="1"/>
</dbReference>
<evidence type="ECO:0000313" key="12">
    <source>
        <dbReference type="EMBL" id="MCM2681476.1"/>
    </source>
</evidence>
<gene>
    <name evidence="12" type="ORF">NAF29_17660</name>
</gene>
<evidence type="ECO:0000256" key="2">
    <source>
        <dbReference type="ARBA" id="ARBA00005752"/>
    </source>
</evidence>
<dbReference type="PROSITE" id="PS51278">
    <property type="entry name" value="GATASE_TYPE_2"/>
    <property type="match status" value="1"/>
</dbReference>
<dbReference type="PANTHER" id="PTHR43284">
    <property type="entry name" value="ASPARAGINE SYNTHETASE (GLUTAMINE-HYDROLYZING)"/>
    <property type="match status" value="1"/>
</dbReference>
<keyword evidence="8" id="KW-0028">Amino-acid biosynthesis</keyword>
<evidence type="ECO:0000259" key="11">
    <source>
        <dbReference type="PROSITE" id="PS51278"/>
    </source>
</evidence>
<dbReference type="InterPro" id="IPR029055">
    <property type="entry name" value="Ntn_hydrolases_N"/>
</dbReference>
<dbReference type="GO" id="GO:0005829">
    <property type="term" value="C:cytosol"/>
    <property type="evidence" value="ECO:0007669"/>
    <property type="project" value="TreeGrafter"/>
</dbReference>
<dbReference type="Pfam" id="PF00733">
    <property type="entry name" value="Asn_synthase"/>
    <property type="match status" value="1"/>
</dbReference>
<dbReference type="InterPro" id="IPR017539">
    <property type="entry name" value="XrtA_amidotfase"/>
</dbReference>
<dbReference type="InterPro" id="IPR017932">
    <property type="entry name" value="GATase_2_dom"/>
</dbReference>
<dbReference type="NCBIfam" id="TIGR01536">
    <property type="entry name" value="asn_synth_AEB"/>
    <property type="match status" value="1"/>
</dbReference>
<dbReference type="GO" id="GO:0004066">
    <property type="term" value="F:asparagine synthase (glutamine-hydrolyzing) activity"/>
    <property type="evidence" value="ECO:0007669"/>
    <property type="project" value="UniProtKB-EC"/>
</dbReference>
<proteinExistence type="inferred from homology"/>
<evidence type="ECO:0000256" key="5">
    <source>
        <dbReference type="ARBA" id="ARBA00022840"/>
    </source>
</evidence>
<dbReference type="EC" id="6.3.5.4" evidence="3"/>
<evidence type="ECO:0000256" key="9">
    <source>
        <dbReference type="PIRSR" id="PIRSR001589-2"/>
    </source>
</evidence>
<evidence type="ECO:0000256" key="7">
    <source>
        <dbReference type="ARBA" id="ARBA00048741"/>
    </source>
</evidence>
<dbReference type="EMBL" id="JAMQGP010000011">
    <property type="protein sequence ID" value="MCM2681476.1"/>
    <property type="molecule type" value="Genomic_DNA"/>
</dbReference>
<dbReference type="PANTHER" id="PTHR43284:SF1">
    <property type="entry name" value="ASPARAGINE SYNTHETASE"/>
    <property type="match status" value="1"/>
</dbReference>
<feature type="domain" description="Glutamine amidotransferase type-2" evidence="11">
    <location>
        <begin position="2"/>
        <end position="217"/>
    </location>
</feature>
<feature type="active site" description="For GATase activity" evidence="8">
    <location>
        <position position="2"/>
    </location>
</feature>
<dbReference type="Gene3D" id="3.60.20.10">
    <property type="entry name" value="Glutamine Phosphoribosylpyrophosphate, subunit 1, domain 1"/>
    <property type="match status" value="1"/>
</dbReference>
<dbReference type="Gene3D" id="3.40.50.620">
    <property type="entry name" value="HUPs"/>
    <property type="match status" value="2"/>
</dbReference>
<accession>A0AA42BAX7</accession>
<dbReference type="RefSeq" id="WP_251262956.1">
    <property type="nucleotide sequence ID" value="NZ_JAMQGP010000011.1"/>
</dbReference>
<dbReference type="SUPFAM" id="SSF56235">
    <property type="entry name" value="N-terminal nucleophile aminohydrolases (Ntn hydrolases)"/>
    <property type="match status" value="1"/>
</dbReference>